<dbReference type="PANTHER" id="PTHR10381">
    <property type="entry name" value="ATP-DEPENDENT CLP PROTEASE PROTEOLYTIC SUBUNIT"/>
    <property type="match status" value="1"/>
</dbReference>
<dbReference type="GO" id="GO:0009368">
    <property type="term" value="C:endopeptidase Clp complex"/>
    <property type="evidence" value="ECO:0007669"/>
    <property type="project" value="TreeGrafter"/>
</dbReference>
<reference evidence="2" key="1">
    <citation type="journal article" date="2020" name="Nature">
        <title>Giant virus diversity and host interactions through global metagenomics.</title>
        <authorList>
            <person name="Schulz F."/>
            <person name="Roux S."/>
            <person name="Paez-Espino D."/>
            <person name="Jungbluth S."/>
            <person name="Walsh D.A."/>
            <person name="Denef V.J."/>
            <person name="McMahon K.D."/>
            <person name="Konstantinidis K.T."/>
            <person name="Eloe-Fadrosh E.A."/>
            <person name="Kyrpides N.C."/>
            <person name="Woyke T."/>
        </authorList>
    </citation>
    <scope>NUCLEOTIDE SEQUENCE</scope>
    <source>
        <strain evidence="2">GVMAG-S-ERX555965-48</strain>
    </source>
</reference>
<accession>A0A6C0AX00</accession>
<dbReference type="EMBL" id="MN738770">
    <property type="protein sequence ID" value="QHS83880.1"/>
    <property type="molecule type" value="Genomic_DNA"/>
</dbReference>
<dbReference type="GO" id="GO:0004252">
    <property type="term" value="F:serine-type endopeptidase activity"/>
    <property type="evidence" value="ECO:0007669"/>
    <property type="project" value="TreeGrafter"/>
</dbReference>
<evidence type="ECO:0000256" key="1">
    <source>
        <dbReference type="ARBA" id="ARBA00022801"/>
    </source>
</evidence>
<evidence type="ECO:0008006" key="3">
    <source>
        <dbReference type="Google" id="ProtNLM"/>
    </source>
</evidence>
<evidence type="ECO:0000313" key="2">
    <source>
        <dbReference type="EMBL" id="QHS83880.1"/>
    </source>
</evidence>
<dbReference type="InterPro" id="IPR023562">
    <property type="entry name" value="ClpP/TepA"/>
</dbReference>
<name>A0A6C0AX00_9ZZZZ</name>
<organism evidence="2">
    <name type="scientific">viral metagenome</name>
    <dbReference type="NCBI Taxonomy" id="1070528"/>
    <lineage>
        <taxon>unclassified sequences</taxon>
        <taxon>metagenomes</taxon>
        <taxon>organismal metagenomes</taxon>
    </lineage>
</organism>
<dbReference type="Gene3D" id="3.90.226.10">
    <property type="entry name" value="2-enoyl-CoA Hydratase, Chain A, domain 1"/>
    <property type="match status" value="1"/>
</dbReference>
<dbReference type="AlphaFoldDB" id="A0A6C0AX00"/>
<dbReference type="InterPro" id="IPR029045">
    <property type="entry name" value="ClpP/crotonase-like_dom_sf"/>
</dbReference>
<dbReference type="GO" id="GO:0004176">
    <property type="term" value="F:ATP-dependent peptidase activity"/>
    <property type="evidence" value="ECO:0007669"/>
    <property type="project" value="TreeGrafter"/>
</dbReference>
<dbReference type="PANTHER" id="PTHR10381:SF70">
    <property type="entry name" value="ATP-DEPENDENT CLP PROTEASE PROTEOLYTIC SUBUNIT"/>
    <property type="match status" value="1"/>
</dbReference>
<dbReference type="SUPFAM" id="SSF52096">
    <property type="entry name" value="ClpP/crotonase"/>
    <property type="match status" value="1"/>
</dbReference>
<dbReference type="GO" id="GO:0051117">
    <property type="term" value="F:ATPase binding"/>
    <property type="evidence" value="ECO:0007669"/>
    <property type="project" value="TreeGrafter"/>
</dbReference>
<dbReference type="Pfam" id="PF00574">
    <property type="entry name" value="CLP_protease"/>
    <property type="match status" value="1"/>
</dbReference>
<keyword evidence="1" id="KW-0378">Hydrolase</keyword>
<sequence length="234" mass="27352">MVNLFLFTNNCVGAVNTKPLNIRFNSTNNIMIKGPIDNDVSSKFIYELNLLENKKNVYVYLDTPGGSIDDGMQIVAQIKKYQLSCIAEKAYSMGFIIFQSCKNRYIMPHSRLMQHQLSYGIRDEKLKIDNYVRFIDSMEKQLVEEQAERIGLDEDEFYEKTINEWWLYGKNILKENCADRFVNVECSVTLTKQNYTTMVGNYEYTYSRCPLIDKFIFKNKTSGSSTFEPFIFTF</sequence>
<dbReference type="GO" id="GO:0006515">
    <property type="term" value="P:protein quality control for misfolded or incompletely synthesized proteins"/>
    <property type="evidence" value="ECO:0007669"/>
    <property type="project" value="TreeGrafter"/>
</dbReference>
<protein>
    <recommendedName>
        <fullName evidence="3">Protease</fullName>
    </recommendedName>
</protein>
<proteinExistence type="predicted"/>